<dbReference type="Proteomes" id="UP000257109">
    <property type="component" value="Unassembled WGS sequence"/>
</dbReference>
<keyword evidence="4" id="KW-1185">Reference proteome</keyword>
<comment type="caution">
    <text evidence="3">The sequence shown here is derived from an EMBL/GenBank/DDBJ whole genome shotgun (WGS) entry which is preliminary data.</text>
</comment>
<reference evidence="3" key="1">
    <citation type="submission" date="2018-05" db="EMBL/GenBank/DDBJ databases">
        <title>Draft genome of Mucuna pruriens seed.</title>
        <authorList>
            <person name="Nnadi N.E."/>
            <person name="Vos R."/>
            <person name="Hasami M.H."/>
            <person name="Devisetty U.K."/>
            <person name="Aguiy J.C."/>
        </authorList>
    </citation>
    <scope>NUCLEOTIDE SEQUENCE [LARGE SCALE GENOMIC DNA]</scope>
    <source>
        <strain evidence="3">JCA_2017</strain>
    </source>
</reference>
<dbReference type="EMBL" id="QJKJ01013450">
    <property type="protein sequence ID" value="RDX66398.1"/>
    <property type="molecule type" value="Genomic_DNA"/>
</dbReference>
<proteinExistence type="predicted"/>
<dbReference type="InterPro" id="IPR056647">
    <property type="entry name" value="DUF7745"/>
</dbReference>
<accession>A0A371EK24</accession>
<feature type="domain" description="DUF7745" evidence="2">
    <location>
        <begin position="4"/>
        <end position="50"/>
    </location>
</feature>
<keyword evidence="1" id="KW-0175">Coiled coil</keyword>
<protein>
    <recommendedName>
        <fullName evidence="2">DUF7745 domain-containing protein</fullName>
    </recommendedName>
</protein>
<dbReference type="AlphaFoldDB" id="A0A371EK24"/>
<evidence type="ECO:0000313" key="3">
    <source>
        <dbReference type="EMBL" id="RDX66398.1"/>
    </source>
</evidence>
<dbReference type="PANTHER" id="PTHR48154">
    <property type="entry name" value="PROTEIN, PUTATIVE-RELATED"/>
    <property type="match status" value="1"/>
</dbReference>
<evidence type="ECO:0000259" key="2">
    <source>
        <dbReference type="Pfam" id="PF24924"/>
    </source>
</evidence>
<dbReference type="OrthoDB" id="1460022at2759"/>
<evidence type="ECO:0000313" key="4">
    <source>
        <dbReference type="Proteomes" id="UP000257109"/>
    </source>
</evidence>
<name>A0A371EK24_MUCPR</name>
<gene>
    <name evidence="3" type="ORF">CR513_54831</name>
</gene>
<sequence>MFPWSYLKGRMRHFSEVDDWDAFSDVLGLVVYGIILFPYLVDYVDIAAIDSRYPISHRSMEELITLFVVHDLGLQNIGILRRIRQAWRSVIKKGHELGPRSYGTLTSYKKWLKLRVKQVKLPFGSILSTIEKTLTFIISENEEVEELKETLGRREKEKKDLKRKLEEAYKGKKTALEEAAKEKRIDELMSKRAQMEEHNKIRMREYLKTVDHEMCLRRVERTKHC</sequence>
<evidence type="ECO:0000256" key="1">
    <source>
        <dbReference type="SAM" id="Coils"/>
    </source>
</evidence>
<feature type="domain" description="DUF7745" evidence="2">
    <location>
        <begin position="53"/>
        <end position="117"/>
    </location>
</feature>
<feature type="non-terminal residue" evidence="3">
    <location>
        <position position="1"/>
    </location>
</feature>
<dbReference type="Pfam" id="PF24924">
    <property type="entry name" value="DUF7745"/>
    <property type="match status" value="2"/>
</dbReference>
<feature type="coiled-coil region" evidence="1">
    <location>
        <begin position="137"/>
        <end position="198"/>
    </location>
</feature>
<organism evidence="3 4">
    <name type="scientific">Mucuna pruriens</name>
    <name type="common">Velvet bean</name>
    <name type="synonym">Dolichos pruriens</name>
    <dbReference type="NCBI Taxonomy" id="157652"/>
    <lineage>
        <taxon>Eukaryota</taxon>
        <taxon>Viridiplantae</taxon>
        <taxon>Streptophyta</taxon>
        <taxon>Embryophyta</taxon>
        <taxon>Tracheophyta</taxon>
        <taxon>Spermatophyta</taxon>
        <taxon>Magnoliopsida</taxon>
        <taxon>eudicotyledons</taxon>
        <taxon>Gunneridae</taxon>
        <taxon>Pentapetalae</taxon>
        <taxon>rosids</taxon>
        <taxon>fabids</taxon>
        <taxon>Fabales</taxon>
        <taxon>Fabaceae</taxon>
        <taxon>Papilionoideae</taxon>
        <taxon>50 kb inversion clade</taxon>
        <taxon>NPAAA clade</taxon>
        <taxon>indigoferoid/millettioid clade</taxon>
        <taxon>Phaseoleae</taxon>
        <taxon>Mucuna</taxon>
    </lineage>
</organism>
<dbReference type="PANTHER" id="PTHR48154:SF1">
    <property type="entry name" value="PROTEIN, PUTATIVE-RELATED"/>
    <property type="match status" value="1"/>
</dbReference>